<dbReference type="RefSeq" id="WP_345972497.1">
    <property type="nucleotide sequence ID" value="NZ_CP147920.1"/>
</dbReference>
<keyword evidence="5" id="KW-1015">Disulfide bond</keyword>
<feature type="domain" description="FAD/NAD(P)-binding" evidence="7">
    <location>
        <begin position="3"/>
        <end position="297"/>
    </location>
</feature>
<name>A0ABZ3H8M7_9BACT</name>
<evidence type="ECO:0000256" key="4">
    <source>
        <dbReference type="ARBA" id="ARBA00023002"/>
    </source>
</evidence>
<dbReference type="Pfam" id="PF07992">
    <property type="entry name" value="Pyr_redox_2"/>
    <property type="match status" value="1"/>
</dbReference>
<reference evidence="8 9" key="1">
    <citation type="submission" date="2024-03" db="EMBL/GenBank/DDBJ databases">
        <title>Sulfurimonas sp. HSL3-1.</title>
        <authorList>
            <person name="Wang S."/>
        </authorList>
    </citation>
    <scope>NUCLEOTIDE SEQUENCE [LARGE SCALE GENOMIC DNA]</scope>
    <source>
        <strain evidence="8 9">HSL3-1</strain>
    </source>
</reference>
<dbReference type="PRINTS" id="PR00469">
    <property type="entry name" value="PNDRDTASEII"/>
</dbReference>
<keyword evidence="3" id="KW-0274">FAD</keyword>
<evidence type="ECO:0000256" key="1">
    <source>
        <dbReference type="ARBA" id="ARBA00009333"/>
    </source>
</evidence>
<dbReference type="InterPro" id="IPR008255">
    <property type="entry name" value="Pyr_nucl-diS_OxRdtase_2_AS"/>
</dbReference>
<dbReference type="EMBL" id="CP147920">
    <property type="protein sequence ID" value="XAU14868.1"/>
    <property type="molecule type" value="Genomic_DNA"/>
</dbReference>
<comment type="similarity">
    <text evidence="1">Belongs to the class-II pyridine nucleotide-disulfide oxidoreductase family.</text>
</comment>
<dbReference type="SUPFAM" id="SSF51905">
    <property type="entry name" value="FAD/NAD(P)-binding domain"/>
    <property type="match status" value="1"/>
</dbReference>
<proteinExistence type="inferred from homology"/>
<gene>
    <name evidence="8" type="ORF">WCY31_11570</name>
</gene>
<dbReference type="Gene3D" id="3.50.50.60">
    <property type="entry name" value="FAD/NAD(P)-binding domain"/>
    <property type="match status" value="2"/>
</dbReference>
<evidence type="ECO:0000256" key="6">
    <source>
        <dbReference type="ARBA" id="ARBA00023284"/>
    </source>
</evidence>
<dbReference type="InterPro" id="IPR023753">
    <property type="entry name" value="FAD/NAD-binding_dom"/>
</dbReference>
<dbReference type="PROSITE" id="PS00573">
    <property type="entry name" value="PYRIDINE_REDOX_2"/>
    <property type="match status" value="1"/>
</dbReference>
<protein>
    <submittedName>
        <fullName evidence="8">FAD-dependent oxidoreductase</fullName>
    </submittedName>
</protein>
<keyword evidence="2" id="KW-0285">Flavoprotein</keyword>
<dbReference type="InterPro" id="IPR036188">
    <property type="entry name" value="FAD/NAD-bd_sf"/>
</dbReference>
<evidence type="ECO:0000256" key="5">
    <source>
        <dbReference type="ARBA" id="ARBA00023157"/>
    </source>
</evidence>
<evidence type="ECO:0000256" key="3">
    <source>
        <dbReference type="ARBA" id="ARBA00022827"/>
    </source>
</evidence>
<keyword evidence="4" id="KW-0560">Oxidoreductase</keyword>
<evidence type="ECO:0000313" key="8">
    <source>
        <dbReference type="EMBL" id="XAU14868.1"/>
    </source>
</evidence>
<keyword evidence="9" id="KW-1185">Reference proteome</keyword>
<dbReference type="InterPro" id="IPR050097">
    <property type="entry name" value="Ferredoxin-NADP_redctase_2"/>
</dbReference>
<keyword evidence="6" id="KW-0676">Redox-active center</keyword>
<sequence length="314" mass="33517">MLDCAIIGGGPAGLTAGLYATRGGLKNVVMYEQGMPGGQITGSSEIENYPGVTGEISGMDLMMPWPEQCMRFGLKHEMVAVTNVARTPEGTFRITREDGKIDEALSVIVCTGSTPKRAGFKGEDLLFGRGVSTCATCDGFFYKGKEVAVIGGGDTALEEALYLSKICSKVYLVHRRDRFRAAPSTIERVSNTANIEQVLDAVPDEVYGDAMGVTGLRVAFRDGTTRDLEIPGVFVFVGHNVNNAVLKQEDGSWLCDVNDWGQVIVDLSMRTSTPGVFAAGDLRIEAPKQVVCAAGDGATAALQVITYVDEKQNA</sequence>
<dbReference type="Proteomes" id="UP001447842">
    <property type="component" value="Chromosome"/>
</dbReference>
<evidence type="ECO:0000259" key="7">
    <source>
        <dbReference type="Pfam" id="PF07992"/>
    </source>
</evidence>
<dbReference type="PRINTS" id="PR00368">
    <property type="entry name" value="FADPNR"/>
</dbReference>
<evidence type="ECO:0000313" key="9">
    <source>
        <dbReference type="Proteomes" id="UP001447842"/>
    </source>
</evidence>
<dbReference type="PANTHER" id="PTHR48105">
    <property type="entry name" value="THIOREDOXIN REDUCTASE 1-RELATED-RELATED"/>
    <property type="match status" value="1"/>
</dbReference>
<organism evidence="8 9">
    <name type="scientific">Sulfurimonas diazotrophicus</name>
    <dbReference type="NCBI Taxonomy" id="3131939"/>
    <lineage>
        <taxon>Bacteria</taxon>
        <taxon>Pseudomonadati</taxon>
        <taxon>Campylobacterota</taxon>
        <taxon>Epsilonproteobacteria</taxon>
        <taxon>Campylobacterales</taxon>
        <taxon>Sulfurimonadaceae</taxon>
        <taxon>Sulfurimonas</taxon>
    </lineage>
</organism>
<evidence type="ECO:0000256" key="2">
    <source>
        <dbReference type="ARBA" id="ARBA00022630"/>
    </source>
</evidence>
<accession>A0ABZ3H8M7</accession>